<comment type="caution">
    <text evidence="12">The sequence shown here is derived from an EMBL/GenBank/DDBJ whole genome shotgun (WGS) entry which is preliminary data.</text>
</comment>
<dbReference type="AlphaFoldDB" id="A0A9P7VSZ0"/>
<keyword evidence="8" id="KW-0804">Transcription</keyword>
<dbReference type="PANTHER" id="PTHR31169:SF8">
    <property type="entry name" value="ZINC-FINGER DOMAIN OF MONOAMINE-OXIDASE A REPRESSOR R1 PROTEIN"/>
    <property type="match status" value="1"/>
</dbReference>
<dbReference type="Proteomes" id="UP000812287">
    <property type="component" value="Unassembled WGS sequence"/>
</dbReference>
<evidence type="ECO:0000259" key="11">
    <source>
        <dbReference type="Pfam" id="PF10497"/>
    </source>
</evidence>
<feature type="domain" description="Zinc-finger" evidence="11">
    <location>
        <begin position="89"/>
        <end position="198"/>
    </location>
</feature>
<keyword evidence="3" id="KW-0963">Cytoplasm</keyword>
<evidence type="ECO:0000313" key="12">
    <source>
        <dbReference type="EMBL" id="KAG7446349.1"/>
    </source>
</evidence>
<evidence type="ECO:0000256" key="6">
    <source>
        <dbReference type="ARBA" id="ARBA00022843"/>
    </source>
</evidence>
<evidence type="ECO:0000256" key="7">
    <source>
        <dbReference type="ARBA" id="ARBA00023015"/>
    </source>
</evidence>
<evidence type="ECO:0000256" key="1">
    <source>
        <dbReference type="ARBA" id="ARBA00004123"/>
    </source>
</evidence>
<keyword evidence="7" id="KW-0805">Transcription regulation</keyword>
<evidence type="ECO:0000256" key="5">
    <source>
        <dbReference type="ARBA" id="ARBA00022553"/>
    </source>
</evidence>
<evidence type="ECO:0000256" key="9">
    <source>
        <dbReference type="ARBA" id="ARBA00023242"/>
    </source>
</evidence>
<feature type="region of interest" description="Disordered" evidence="10">
    <location>
        <begin position="435"/>
        <end position="457"/>
    </location>
</feature>
<keyword evidence="6" id="KW-0832">Ubl conjugation</keyword>
<keyword evidence="13" id="KW-1185">Reference proteome</keyword>
<dbReference type="RefSeq" id="XP_043039849.1">
    <property type="nucleotide sequence ID" value="XM_043186203.1"/>
</dbReference>
<evidence type="ECO:0000256" key="3">
    <source>
        <dbReference type="ARBA" id="ARBA00022490"/>
    </source>
</evidence>
<dbReference type="InterPro" id="IPR018866">
    <property type="entry name" value="Znf-4CXXC_R1"/>
</dbReference>
<keyword evidence="4" id="KW-1017">Isopeptide bond</keyword>
<keyword evidence="5" id="KW-0597">Phosphoprotein</keyword>
<dbReference type="GO" id="GO:0006355">
    <property type="term" value="P:regulation of DNA-templated transcription"/>
    <property type="evidence" value="ECO:0007669"/>
    <property type="project" value="InterPro"/>
</dbReference>
<sequence length="652" mass="71968">MELTPASSARHFMKVHVEIPPSPLRLYHRPTFASPLPTTSSCIKENTALSRIPSNNIVSLNYTMKRKADDQETAGSAKKAKSIPTGAPGVYCHQCNKKRDPIDCLQCTSTQTRAGQAASRRCSVKFCRTCLKNRYNEDLDTLKLSDGSVGKEGHTKEASYVFKCYKCRDICNCSRCRKVKGLAPIGNQLHIARKEDSKSLGPTIAKAISSANNDSGRPTTAEARTTTVKKTKKRVTPSLAWTSIKSNLSAVDAEARIFIREFVLRFAQSTGSGISKAHLEEMAHIGGSGCASEDDELVEWISEPAVKSILLWLLGLLSSEECDGAIVKLIKVCYKDIRGSGANLNKMWDILAVLRHSIENIKHTVFIPDPLPCPDSAVTHNTRSARGSNRPYNSIFIASSAQLVPIVLSLVEAVLQTQAIRAEIEDGVKLGKDQTREKQEAVRKEHERWEGMKGSADGKKGFEVQELRLKRREHKEIIENLDRALKVASHDFSLRSGPLGTDGDGRIYWALSPGVNDRQYAMQLVSAMAAGTKKPKKRRGCTRAGKDGSSLLDWSSFIAVWGQKPKTGMLLTHEDDSAEDTEMDQWWGFSDPEDIRKLADWLSIVSGLEEDGSESPSTVNDAVRNGNSVKALVHNLKDYATVLAWRCKDEIE</sequence>
<dbReference type="InterPro" id="IPR040221">
    <property type="entry name" value="CDCA7/CDA7L"/>
</dbReference>
<protein>
    <recommendedName>
        <fullName evidence="11">Zinc-finger domain-containing protein</fullName>
    </recommendedName>
</protein>
<keyword evidence="9" id="KW-0539">Nucleus</keyword>
<comment type="subcellular location">
    <subcellularLocation>
        <location evidence="2">Cytoplasm</location>
    </subcellularLocation>
    <subcellularLocation>
        <location evidence="1">Nucleus</location>
    </subcellularLocation>
</comment>
<dbReference type="PANTHER" id="PTHR31169">
    <property type="entry name" value="OS05G0300700 PROTEIN"/>
    <property type="match status" value="1"/>
</dbReference>
<dbReference type="Pfam" id="PF10497">
    <property type="entry name" value="zf-4CXXC_R1"/>
    <property type="match status" value="1"/>
</dbReference>
<evidence type="ECO:0000313" key="13">
    <source>
        <dbReference type="Proteomes" id="UP000812287"/>
    </source>
</evidence>
<organism evidence="12 13">
    <name type="scientific">Guyanagaster necrorhizus</name>
    <dbReference type="NCBI Taxonomy" id="856835"/>
    <lineage>
        <taxon>Eukaryota</taxon>
        <taxon>Fungi</taxon>
        <taxon>Dikarya</taxon>
        <taxon>Basidiomycota</taxon>
        <taxon>Agaricomycotina</taxon>
        <taxon>Agaricomycetes</taxon>
        <taxon>Agaricomycetidae</taxon>
        <taxon>Agaricales</taxon>
        <taxon>Marasmiineae</taxon>
        <taxon>Physalacriaceae</taxon>
        <taxon>Guyanagaster</taxon>
    </lineage>
</organism>
<proteinExistence type="predicted"/>
<name>A0A9P7VSZ0_9AGAR</name>
<dbReference type="GO" id="GO:0005737">
    <property type="term" value="C:cytoplasm"/>
    <property type="evidence" value="ECO:0007669"/>
    <property type="project" value="UniProtKB-SubCell"/>
</dbReference>
<evidence type="ECO:0000256" key="2">
    <source>
        <dbReference type="ARBA" id="ARBA00004496"/>
    </source>
</evidence>
<reference evidence="12" key="1">
    <citation type="submission" date="2020-11" db="EMBL/GenBank/DDBJ databases">
        <title>Adaptations for nitrogen fixation in a non-lichenized fungal sporocarp promotes dispersal by wood-feeding termites.</title>
        <authorList>
            <consortium name="DOE Joint Genome Institute"/>
            <person name="Koch R.A."/>
            <person name="Yoon G."/>
            <person name="Arayal U."/>
            <person name="Lail K."/>
            <person name="Amirebrahimi M."/>
            <person name="Labutti K."/>
            <person name="Lipzen A."/>
            <person name="Riley R."/>
            <person name="Barry K."/>
            <person name="Henrissat B."/>
            <person name="Grigoriev I.V."/>
            <person name="Herr J.R."/>
            <person name="Aime M.C."/>
        </authorList>
    </citation>
    <scope>NUCLEOTIDE SEQUENCE</scope>
    <source>
        <strain evidence="12">MCA 3950</strain>
    </source>
</reference>
<evidence type="ECO:0000256" key="8">
    <source>
        <dbReference type="ARBA" id="ARBA00023163"/>
    </source>
</evidence>
<dbReference type="GeneID" id="66108500"/>
<gene>
    <name evidence="12" type="ORF">BT62DRAFT_931799</name>
</gene>
<evidence type="ECO:0000256" key="4">
    <source>
        <dbReference type="ARBA" id="ARBA00022499"/>
    </source>
</evidence>
<accession>A0A9P7VSZ0</accession>
<evidence type="ECO:0000256" key="10">
    <source>
        <dbReference type="SAM" id="MobiDB-lite"/>
    </source>
</evidence>
<dbReference type="OrthoDB" id="298344at2759"/>
<dbReference type="EMBL" id="MU250534">
    <property type="protein sequence ID" value="KAG7446349.1"/>
    <property type="molecule type" value="Genomic_DNA"/>
</dbReference>
<dbReference type="GO" id="GO:0005634">
    <property type="term" value="C:nucleus"/>
    <property type="evidence" value="ECO:0007669"/>
    <property type="project" value="UniProtKB-SubCell"/>
</dbReference>